<evidence type="ECO:0000313" key="2">
    <source>
        <dbReference type="Proteomes" id="UP001239257"/>
    </source>
</evidence>
<name>A0AAX3U6E9_9VIBR</name>
<evidence type="ECO:0000313" key="1">
    <source>
        <dbReference type="EMBL" id="WGK83110.1"/>
    </source>
</evidence>
<reference evidence="1" key="1">
    <citation type="submission" date="2022-02" db="EMBL/GenBank/DDBJ databases">
        <title>Emergence and expansion in Europe of a Vibrio aestuarianus clonal complex pathogenic for oysters.</title>
        <authorList>
            <person name="Mesnil A."/>
            <person name="Travers M.-A."/>
        </authorList>
    </citation>
    <scope>NUCLEOTIDE SEQUENCE</scope>
    <source>
        <strain evidence="1">U29</strain>
    </source>
</reference>
<sequence length="252" mass="28177">MTTFVGTELKIVRAKSHIRELENQLVDYIKSKPFKVVVESEDGGSNHLWTLRVKHDIPMIFAAIIGDVIHNLRASLDLLATELVEHAGQDAKNVYFPFGNDADGLEQMIKKRRIDKAGQGVVDIVRDLKPYTGGNKLLRSLHDLDITDKHKSLVPVAHYAGIKNFQMNGVSGPMLTIQNLHCGPIRDGMVLMSLPPAGNVRVGQSFNPSLKLCLDEDVIERDEELVETMHKYVDMVGDILQRFKDLVAKENS</sequence>
<protein>
    <submittedName>
        <fullName evidence="1">Uncharacterized protein</fullName>
    </submittedName>
</protein>
<organism evidence="1 2">
    <name type="scientific">Vibrio aestuarianus</name>
    <dbReference type="NCBI Taxonomy" id="28171"/>
    <lineage>
        <taxon>Bacteria</taxon>
        <taxon>Pseudomonadati</taxon>
        <taxon>Pseudomonadota</taxon>
        <taxon>Gammaproteobacteria</taxon>
        <taxon>Vibrionales</taxon>
        <taxon>Vibrionaceae</taxon>
        <taxon>Vibrio</taxon>
    </lineage>
</organism>
<gene>
    <name evidence="1" type="ORF">PYE51_17225</name>
</gene>
<dbReference type="Proteomes" id="UP001239257">
    <property type="component" value="Chromosome 2"/>
</dbReference>
<dbReference type="RefSeq" id="WP_301066263.1">
    <property type="nucleotide sequence ID" value="NZ_CP118710.1"/>
</dbReference>
<dbReference type="AlphaFoldDB" id="A0AAX3U6E9"/>
<accession>A0AAX3U6E9</accession>
<dbReference type="EMBL" id="CP118710">
    <property type="protein sequence ID" value="WGK83110.1"/>
    <property type="molecule type" value="Genomic_DNA"/>
</dbReference>
<proteinExistence type="predicted"/>